<sequence>MTPNPPPPAPPTRADRPTTAPGAPPPTGRLIGVDLARGLAVLGMYAAHVGPDPTVGGPLGFVLELARGRSSALFALLAGFSLVIITGRPHPRTGRPGRQAVGRIVIRSAVLLALGLALTALDTDVDVILAFYALVFLAVLPLYRLGAVPLAVVAAVGALVLPQVLYAVRRSIDEGTWADTVIAVDPLARIGDTDGVVELLFTGEYPVLTWMPFVVAGMAVARLDLARTAVRVRLALTGGALAVLGHGGSWLALTLVPHARATVAAATDGDTGASAWWSDTVGELVDHTPPAWLLVGAPHSQTTFSILGNTGVALAVLAVCLAATDRMPRLTRWAAPVTAVGTIALTAYVLHILAIRAVGMEEETVPALLALLAFTAAATLFATLWTRRFRRGPLEHLLHVTTLAARRIK</sequence>
<protein>
    <submittedName>
        <fullName evidence="5">DUF418 domain-containing protein</fullName>
    </submittedName>
</protein>
<dbReference type="Pfam" id="PF04235">
    <property type="entry name" value="DUF418"/>
    <property type="match status" value="1"/>
</dbReference>
<keyword evidence="6" id="KW-1185">Reference proteome</keyword>
<evidence type="ECO:0000259" key="4">
    <source>
        <dbReference type="Pfam" id="PF07786"/>
    </source>
</evidence>
<feature type="domain" description="Heparan-alpha-glucosaminide N-acetyltransferase catalytic" evidence="4">
    <location>
        <begin position="29"/>
        <end position="233"/>
    </location>
</feature>
<name>A0ABV3AUH0_9ACTN</name>
<feature type="domain" description="DUF418" evidence="3">
    <location>
        <begin position="298"/>
        <end position="403"/>
    </location>
</feature>
<dbReference type="PANTHER" id="PTHR30590:SF3">
    <property type="entry name" value="HYPOTHETICAL MEMBRANE SPANNING PROTEIN"/>
    <property type="match status" value="1"/>
</dbReference>
<evidence type="ECO:0000313" key="6">
    <source>
        <dbReference type="Proteomes" id="UP001551189"/>
    </source>
</evidence>
<feature type="transmembrane region" description="Helical" evidence="2">
    <location>
        <begin position="367"/>
        <end position="386"/>
    </location>
</feature>
<comment type="caution">
    <text evidence="5">The sequence shown here is derived from an EMBL/GenBank/DDBJ whole genome shotgun (WGS) entry which is preliminary data.</text>
</comment>
<organism evidence="5 6">
    <name type="scientific">Streptomyces neyagawaensis</name>
    <dbReference type="NCBI Taxonomy" id="42238"/>
    <lineage>
        <taxon>Bacteria</taxon>
        <taxon>Bacillati</taxon>
        <taxon>Actinomycetota</taxon>
        <taxon>Actinomycetes</taxon>
        <taxon>Kitasatosporales</taxon>
        <taxon>Streptomycetaceae</taxon>
        <taxon>Streptomyces</taxon>
    </lineage>
</organism>
<dbReference type="Proteomes" id="UP001551189">
    <property type="component" value="Unassembled WGS sequence"/>
</dbReference>
<feature type="transmembrane region" description="Helical" evidence="2">
    <location>
        <begin position="71"/>
        <end position="88"/>
    </location>
</feature>
<keyword evidence="2" id="KW-1133">Transmembrane helix</keyword>
<evidence type="ECO:0000313" key="5">
    <source>
        <dbReference type="EMBL" id="MEU6800828.1"/>
    </source>
</evidence>
<feature type="compositionally biased region" description="Pro residues" evidence="1">
    <location>
        <begin position="1"/>
        <end position="11"/>
    </location>
</feature>
<dbReference type="InterPro" id="IPR012429">
    <property type="entry name" value="HGSNAT_cat"/>
</dbReference>
<gene>
    <name evidence="5" type="ORF">ABZ931_07395</name>
</gene>
<evidence type="ECO:0000256" key="2">
    <source>
        <dbReference type="SAM" id="Phobius"/>
    </source>
</evidence>
<evidence type="ECO:0000259" key="3">
    <source>
        <dbReference type="Pfam" id="PF04235"/>
    </source>
</evidence>
<proteinExistence type="predicted"/>
<keyword evidence="2" id="KW-0472">Membrane</keyword>
<feature type="transmembrane region" description="Helical" evidence="2">
    <location>
        <begin position="333"/>
        <end position="355"/>
    </location>
</feature>
<accession>A0ABV3AUH0</accession>
<feature type="transmembrane region" description="Helical" evidence="2">
    <location>
        <begin position="207"/>
        <end position="225"/>
    </location>
</feature>
<feature type="transmembrane region" description="Helical" evidence="2">
    <location>
        <begin position="127"/>
        <end position="143"/>
    </location>
</feature>
<keyword evidence="2" id="KW-0812">Transmembrane</keyword>
<feature type="region of interest" description="Disordered" evidence="1">
    <location>
        <begin position="1"/>
        <end position="27"/>
    </location>
</feature>
<dbReference type="PANTHER" id="PTHR30590">
    <property type="entry name" value="INNER MEMBRANE PROTEIN"/>
    <property type="match status" value="1"/>
</dbReference>
<dbReference type="InterPro" id="IPR007349">
    <property type="entry name" value="DUF418"/>
</dbReference>
<evidence type="ECO:0000256" key="1">
    <source>
        <dbReference type="SAM" id="MobiDB-lite"/>
    </source>
</evidence>
<dbReference type="InterPro" id="IPR052529">
    <property type="entry name" value="Bact_Transport_Assoc"/>
</dbReference>
<dbReference type="EMBL" id="JBEYXT010000021">
    <property type="protein sequence ID" value="MEU6800828.1"/>
    <property type="molecule type" value="Genomic_DNA"/>
</dbReference>
<feature type="transmembrane region" description="Helical" evidence="2">
    <location>
        <begin position="232"/>
        <end position="253"/>
    </location>
</feature>
<reference evidence="5 6" key="1">
    <citation type="submission" date="2024-06" db="EMBL/GenBank/DDBJ databases">
        <title>The Natural Products Discovery Center: Release of the First 8490 Sequenced Strains for Exploring Actinobacteria Biosynthetic Diversity.</title>
        <authorList>
            <person name="Kalkreuter E."/>
            <person name="Kautsar S.A."/>
            <person name="Yang D."/>
            <person name="Bader C.D."/>
            <person name="Teijaro C.N."/>
            <person name="Fluegel L."/>
            <person name="Davis C.M."/>
            <person name="Simpson J.R."/>
            <person name="Lauterbach L."/>
            <person name="Steele A.D."/>
            <person name="Gui C."/>
            <person name="Meng S."/>
            <person name="Li G."/>
            <person name="Viehrig K."/>
            <person name="Ye F."/>
            <person name="Su P."/>
            <person name="Kiefer A.F."/>
            <person name="Nichols A."/>
            <person name="Cepeda A.J."/>
            <person name="Yan W."/>
            <person name="Fan B."/>
            <person name="Jiang Y."/>
            <person name="Adhikari A."/>
            <person name="Zheng C.-J."/>
            <person name="Schuster L."/>
            <person name="Cowan T.M."/>
            <person name="Smanski M.J."/>
            <person name="Chevrette M.G."/>
            <person name="De Carvalho L.P.S."/>
            <person name="Shen B."/>
        </authorList>
    </citation>
    <scope>NUCLEOTIDE SEQUENCE [LARGE SCALE GENOMIC DNA]</scope>
    <source>
        <strain evidence="5 6">NPDC046851</strain>
    </source>
</reference>
<feature type="transmembrane region" description="Helical" evidence="2">
    <location>
        <begin position="150"/>
        <end position="168"/>
    </location>
</feature>
<feature type="transmembrane region" description="Helical" evidence="2">
    <location>
        <begin position="302"/>
        <end position="321"/>
    </location>
</feature>
<dbReference type="RefSeq" id="WP_359692025.1">
    <property type="nucleotide sequence ID" value="NZ_JBEYXT010000021.1"/>
</dbReference>
<feature type="transmembrane region" description="Helical" evidence="2">
    <location>
        <begin position="100"/>
        <end position="121"/>
    </location>
</feature>
<dbReference type="Pfam" id="PF07786">
    <property type="entry name" value="HGSNAT_cat"/>
    <property type="match status" value="1"/>
</dbReference>